<comment type="caution">
    <text evidence="1">The sequence shown here is derived from an EMBL/GenBank/DDBJ whole genome shotgun (WGS) entry which is preliminary data.</text>
</comment>
<sequence length="92" mass="10318">MSCSILFCPRDKCKCGPYATSPCSTTPTQQPIKPAASIDSPQPLTYFSFLLPSFIEKDQSPKDPFPSLLFHSLPSRGFSWQEALEFAFYMNT</sequence>
<protein>
    <submittedName>
        <fullName evidence="1">Uncharacterized protein</fullName>
    </submittedName>
</protein>
<proteinExistence type="predicted"/>
<dbReference type="AlphaFoldDB" id="A0AAN9HVY6"/>
<evidence type="ECO:0000313" key="2">
    <source>
        <dbReference type="Proteomes" id="UP001372338"/>
    </source>
</evidence>
<keyword evidence="2" id="KW-1185">Reference proteome</keyword>
<gene>
    <name evidence="1" type="ORF">RIF29_29490</name>
</gene>
<dbReference type="Proteomes" id="UP001372338">
    <property type="component" value="Unassembled WGS sequence"/>
</dbReference>
<evidence type="ECO:0000313" key="1">
    <source>
        <dbReference type="EMBL" id="KAK7256057.1"/>
    </source>
</evidence>
<accession>A0AAN9HVY6</accession>
<reference evidence="1 2" key="1">
    <citation type="submission" date="2024-01" db="EMBL/GenBank/DDBJ databases">
        <title>The genomes of 5 underutilized Papilionoideae crops provide insights into root nodulation and disease resistanc.</title>
        <authorList>
            <person name="Yuan L."/>
        </authorList>
    </citation>
    <scope>NUCLEOTIDE SEQUENCE [LARGE SCALE GENOMIC DNA]</scope>
    <source>
        <strain evidence="1">ZHUSHIDOU_FW_LH</strain>
        <tissue evidence="1">Leaf</tissue>
    </source>
</reference>
<dbReference type="EMBL" id="JAYWIO010000006">
    <property type="protein sequence ID" value="KAK7256057.1"/>
    <property type="molecule type" value="Genomic_DNA"/>
</dbReference>
<organism evidence="1 2">
    <name type="scientific">Crotalaria pallida</name>
    <name type="common">Smooth rattlebox</name>
    <name type="synonym">Crotalaria striata</name>
    <dbReference type="NCBI Taxonomy" id="3830"/>
    <lineage>
        <taxon>Eukaryota</taxon>
        <taxon>Viridiplantae</taxon>
        <taxon>Streptophyta</taxon>
        <taxon>Embryophyta</taxon>
        <taxon>Tracheophyta</taxon>
        <taxon>Spermatophyta</taxon>
        <taxon>Magnoliopsida</taxon>
        <taxon>eudicotyledons</taxon>
        <taxon>Gunneridae</taxon>
        <taxon>Pentapetalae</taxon>
        <taxon>rosids</taxon>
        <taxon>fabids</taxon>
        <taxon>Fabales</taxon>
        <taxon>Fabaceae</taxon>
        <taxon>Papilionoideae</taxon>
        <taxon>50 kb inversion clade</taxon>
        <taxon>genistoids sensu lato</taxon>
        <taxon>core genistoids</taxon>
        <taxon>Crotalarieae</taxon>
        <taxon>Crotalaria</taxon>
    </lineage>
</organism>
<name>A0AAN9HVY6_CROPI</name>